<evidence type="ECO:0000313" key="2">
    <source>
        <dbReference type="EMBL" id="GAH06012.1"/>
    </source>
</evidence>
<protein>
    <recommendedName>
        <fullName evidence="1">PAS domain-containing protein</fullName>
    </recommendedName>
</protein>
<dbReference type="CDD" id="cd00130">
    <property type="entry name" value="PAS"/>
    <property type="match status" value="1"/>
</dbReference>
<dbReference type="PROSITE" id="PS50112">
    <property type="entry name" value="PAS"/>
    <property type="match status" value="1"/>
</dbReference>
<dbReference type="Gene3D" id="3.30.450.20">
    <property type="entry name" value="PAS domain"/>
    <property type="match status" value="1"/>
</dbReference>
<proteinExistence type="predicted"/>
<dbReference type="AlphaFoldDB" id="X1CEF7"/>
<comment type="caution">
    <text evidence="2">The sequence shown here is derived from an EMBL/GenBank/DDBJ whole genome shotgun (WGS) entry which is preliminary data.</text>
</comment>
<dbReference type="InterPro" id="IPR035965">
    <property type="entry name" value="PAS-like_dom_sf"/>
</dbReference>
<name>X1CEF7_9ZZZZ</name>
<dbReference type="EMBL" id="BART01037204">
    <property type="protein sequence ID" value="GAH06012.1"/>
    <property type="molecule type" value="Genomic_DNA"/>
</dbReference>
<dbReference type="InterPro" id="IPR000014">
    <property type="entry name" value="PAS"/>
</dbReference>
<reference evidence="2" key="1">
    <citation type="journal article" date="2014" name="Front. Microbiol.">
        <title>High frequency of phylogenetically diverse reductive dehalogenase-homologous genes in deep subseafloor sedimentary metagenomes.</title>
        <authorList>
            <person name="Kawai M."/>
            <person name="Futagami T."/>
            <person name="Toyoda A."/>
            <person name="Takaki Y."/>
            <person name="Nishi S."/>
            <person name="Hori S."/>
            <person name="Arai W."/>
            <person name="Tsubouchi T."/>
            <person name="Morono Y."/>
            <person name="Uchiyama I."/>
            <person name="Ito T."/>
            <person name="Fujiyama A."/>
            <person name="Inagaki F."/>
            <person name="Takami H."/>
        </authorList>
    </citation>
    <scope>NUCLEOTIDE SEQUENCE</scope>
    <source>
        <strain evidence="2">Expedition CK06-06</strain>
    </source>
</reference>
<sequence length="146" mass="16904">MTSTTNSYPLLEELSSTIIDLSPNPLMVLDKTGKCLWCNKGLYELFEITEREIIGKRIYQLNSVYDFEKPKYISMLAEMLQSKERAEFSTRIKLPDGNEYNFNVVTDLLILNDEPRAILVTLMDHKLHSEVITNETEESFHPNDLV</sequence>
<dbReference type="GO" id="GO:0006355">
    <property type="term" value="P:regulation of DNA-templated transcription"/>
    <property type="evidence" value="ECO:0007669"/>
    <property type="project" value="InterPro"/>
</dbReference>
<dbReference type="SMART" id="SM00091">
    <property type="entry name" value="PAS"/>
    <property type="match status" value="1"/>
</dbReference>
<gene>
    <name evidence="2" type="ORF">S01H4_62363</name>
</gene>
<dbReference type="Pfam" id="PF00989">
    <property type="entry name" value="PAS"/>
    <property type="match status" value="1"/>
</dbReference>
<feature type="non-terminal residue" evidence="2">
    <location>
        <position position="146"/>
    </location>
</feature>
<dbReference type="SUPFAM" id="SSF55785">
    <property type="entry name" value="PYP-like sensor domain (PAS domain)"/>
    <property type="match status" value="1"/>
</dbReference>
<dbReference type="InterPro" id="IPR013767">
    <property type="entry name" value="PAS_fold"/>
</dbReference>
<feature type="domain" description="PAS" evidence="1">
    <location>
        <begin position="11"/>
        <end position="87"/>
    </location>
</feature>
<organism evidence="2">
    <name type="scientific">marine sediment metagenome</name>
    <dbReference type="NCBI Taxonomy" id="412755"/>
    <lineage>
        <taxon>unclassified sequences</taxon>
        <taxon>metagenomes</taxon>
        <taxon>ecological metagenomes</taxon>
    </lineage>
</organism>
<accession>X1CEF7</accession>
<evidence type="ECO:0000259" key="1">
    <source>
        <dbReference type="PROSITE" id="PS50112"/>
    </source>
</evidence>